<evidence type="ECO:0000256" key="2">
    <source>
        <dbReference type="ARBA" id="ARBA00022692"/>
    </source>
</evidence>
<dbReference type="PANTHER" id="PTHR43839">
    <property type="entry name" value="OPPC IN A BINDING PROTEIN-DEPENDENT TRANSPORT SYSTEM"/>
    <property type="match status" value="1"/>
</dbReference>
<proteinExistence type="inferred from homology"/>
<feature type="transmembrane region" description="Helical" evidence="5">
    <location>
        <begin position="168"/>
        <end position="191"/>
    </location>
</feature>
<keyword evidence="8" id="KW-1185">Reference proteome</keyword>
<dbReference type="Proteomes" id="UP000307874">
    <property type="component" value="Unassembled WGS sequence"/>
</dbReference>
<sequence length="378" mass="42365">MTYETSVYAEENELATAEQGIYTANSWKLMWWRFRQHRLALVSLIFLVLAYLVAIFAEIVAPYAPDSIERLETFVPPQMVRFVHEGELTRPFVYELKRTRDPETARVTYVVDKSKPLPIKFFVHGEKYKFWGIWKADLHLFGIDARRQKVNLLGTDSLGRDLFSRLVYGARVTLSAGLVGVFFAFVLGLFFGSISGYYGGFVDTAIQRMMEFIRSVPTIPLWMGLAAALPIAWNPLFVYVLITLILALIGWTHLARVVRGRFLSLKSEDYVMAARLAGASEYRVITKHMLPAMTSYIIAAMTLAVPEMILGETALSFLGLGLRPPVVSWGVLLQDAQNLRSISLAPWLLAPGLAVVAVVLAFNFLGDGLRDAADPYGQ</sequence>
<evidence type="ECO:0000313" key="8">
    <source>
        <dbReference type="Proteomes" id="UP000307874"/>
    </source>
</evidence>
<evidence type="ECO:0000256" key="4">
    <source>
        <dbReference type="ARBA" id="ARBA00023136"/>
    </source>
</evidence>
<dbReference type="AlphaFoldDB" id="A0A5C4JPG9"/>
<dbReference type="Pfam" id="PF00528">
    <property type="entry name" value="BPD_transp_1"/>
    <property type="match status" value="1"/>
</dbReference>
<keyword evidence="2 5" id="KW-0812">Transmembrane</keyword>
<dbReference type="PROSITE" id="PS50928">
    <property type="entry name" value="ABC_TM1"/>
    <property type="match status" value="1"/>
</dbReference>
<dbReference type="PANTHER" id="PTHR43839:SF3">
    <property type="entry name" value="OLIGOPEPTIDE ABC TRANSPORTER, PERMEASE PROTEIN"/>
    <property type="match status" value="1"/>
</dbReference>
<feature type="transmembrane region" description="Helical" evidence="5">
    <location>
        <begin position="296"/>
        <end position="322"/>
    </location>
</feature>
<dbReference type="InterPro" id="IPR000515">
    <property type="entry name" value="MetI-like"/>
</dbReference>
<name>A0A5C4JPG9_9HYPH</name>
<accession>A0A5C4JPG9</accession>
<protein>
    <submittedName>
        <fullName evidence="7">ABC transporter permease</fullName>
    </submittedName>
</protein>
<dbReference type="CDD" id="cd06261">
    <property type="entry name" value="TM_PBP2"/>
    <property type="match status" value="1"/>
</dbReference>
<feature type="domain" description="ABC transmembrane type-1" evidence="6">
    <location>
        <begin position="170"/>
        <end position="366"/>
    </location>
</feature>
<evidence type="ECO:0000259" key="6">
    <source>
        <dbReference type="PROSITE" id="PS50928"/>
    </source>
</evidence>
<reference evidence="7 8" key="1">
    <citation type="submission" date="2019-06" db="EMBL/GenBank/DDBJ databases">
        <title>Martelella lutilitoris sp. nov., isolated from a tidal mudflat.</title>
        <authorList>
            <person name="Kim Y.-J."/>
        </authorList>
    </citation>
    <scope>NUCLEOTIDE SEQUENCE [LARGE SCALE GENOMIC DNA]</scope>
    <source>
        <strain evidence="7 8">GH2-6</strain>
    </source>
</reference>
<keyword evidence="3 5" id="KW-1133">Transmembrane helix</keyword>
<feature type="transmembrane region" description="Helical" evidence="5">
    <location>
        <begin position="212"/>
        <end position="231"/>
    </location>
</feature>
<comment type="caution">
    <text evidence="7">The sequence shown here is derived from an EMBL/GenBank/DDBJ whole genome shotgun (WGS) entry which is preliminary data.</text>
</comment>
<evidence type="ECO:0000256" key="3">
    <source>
        <dbReference type="ARBA" id="ARBA00022989"/>
    </source>
</evidence>
<dbReference type="SUPFAM" id="SSF161098">
    <property type="entry name" value="MetI-like"/>
    <property type="match status" value="1"/>
</dbReference>
<evidence type="ECO:0000256" key="1">
    <source>
        <dbReference type="ARBA" id="ARBA00004651"/>
    </source>
</evidence>
<dbReference type="EMBL" id="VCLB01000007">
    <property type="protein sequence ID" value="TNB47375.1"/>
    <property type="molecule type" value="Genomic_DNA"/>
</dbReference>
<keyword evidence="5" id="KW-0813">Transport</keyword>
<dbReference type="InterPro" id="IPR035906">
    <property type="entry name" value="MetI-like_sf"/>
</dbReference>
<keyword evidence="4 5" id="KW-0472">Membrane</keyword>
<evidence type="ECO:0000313" key="7">
    <source>
        <dbReference type="EMBL" id="TNB47375.1"/>
    </source>
</evidence>
<dbReference type="Gene3D" id="1.10.3720.10">
    <property type="entry name" value="MetI-like"/>
    <property type="match status" value="1"/>
</dbReference>
<feature type="transmembrane region" description="Helical" evidence="5">
    <location>
        <begin position="342"/>
        <end position="365"/>
    </location>
</feature>
<organism evidence="7 8">
    <name type="scientific">Martelella lutilitoris</name>
    <dbReference type="NCBI Taxonomy" id="2583532"/>
    <lineage>
        <taxon>Bacteria</taxon>
        <taxon>Pseudomonadati</taxon>
        <taxon>Pseudomonadota</taxon>
        <taxon>Alphaproteobacteria</taxon>
        <taxon>Hyphomicrobiales</taxon>
        <taxon>Aurantimonadaceae</taxon>
        <taxon>Martelella</taxon>
    </lineage>
</organism>
<dbReference type="InterPro" id="IPR025966">
    <property type="entry name" value="OppC_N"/>
</dbReference>
<feature type="transmembrane region" description="Helical" evidence="5">
    <location>
        <begin position="39"/>
        <end position="64"/>
    </location>
</feature>
<dbReference type="RefSeq" id="WP_138749202.1">
    <property type="nucleotide sequence ID" value="NZ_VCLB01000007.1"/>
</dbReference>
<evidence type="ECO:0000256" key="5">
    <source>
        <dbReference type="RuleBase" id="RU363032"/>
    </source>
</evidence>
<feature type="transmembrane region" description="Helical" evidence="5">
    <location>
        <begin position="237"/>
        <end position="258"/>
    </location>
</feature>
<dbReference type="OrthoDB" id="9805884at2"/>
<comment type="similarity">
    <text evidence="5">Belongs to the binding-protein-dependent transport system permease family.</text>
</comment>
<dbReference type="Pfam" id="PF12911">
    <property type="entry name" value="OppC_N"/>
    <property type="match status" value="1"/>
</dbReference>
<dbReference type="GO" id="GO:0005886">
    <property type="term" value="C:plasma membrane"/>
    <property type="evidence" value="ECO:0007669"/>
    <property type="project" value="UniProtKB-SubCell"/>
</dbReference>
<dbReference type="GO" id="GO:0055085">
    <property type="term" value="P:transmembrane transport"/>
    <property type="evidence" value="ECO:0007669"/>
    <property type="project" value="InterPro"/>
</dbReference>
<comment type="subcellular location">
    <subcellularLocation>
        <location evidence="1 5">Cell membrane</location>
        <topology evidence="1 5">Multi-pass membrane protein</topology>
    </subcellularLocation>
</comment>
<gene>
    <name evidence="7" type="ORF">FF124_14550</name>
</gene>